<dbReference type="OrthoDB" id="9805006at2"/>
<dbReference type="AlphaFoldDB" id="A0A3E2TJ77"/>
<dbReference type="GO" id="GO:0005829">
    <property type="term" value="C:cytosol"/>
    <property type="evidence" value="ECO:0007669"/>
    <property type="project" value="TreeGrafter"/>
</dbReference>
<sequence>MDLITTLRETFDDDIKNLGYELIDIELRTGKDGKVLTFYIYSEQGITIDDCERVSNFLDQKLDDLDLVKGQYYLEVSSPDLSRPLKTDRDLEISSNELLKVTLKNGEFFLGYIDEIKDDSLVFSLNEQEEIEVNREDIKQIKIEIVF</sequence>
<dbReference type="SUPFAM" id="SSF75420">
    <property type="entry name" value="YhbC-like, N-terminal domain"/>
    <property type="match status" value="1"/>
</dbReference>
<dbReference type="Pfam" id="PF17384">
    <property type="entry name" value="DUF150_C"/>
    <property type="match status" value="1"/>
</dbReference>
<name>A0A3E2TJ77_9FIRM</name>
<gene>
    <name evidence="3" type="primary">rimP</name>
    <name evidence="6" type="ORF">DXA39_02205</name>
</gene>
<proteinExistence type="inferred from homology"/>
<comment type="caution">
    <text evidence="6">The sequence shown here is derived from an EMBL/GenBank/DDBJ whole genome shotgun (WGS) entry which is preliminary data.</text>
</comment>
<dbReference type="EMBL" id="QVEU01000002">
    <property type="protein sequence ID" value="RGB77060.1"/>
    <property type="molecule type" value="Genomic_DNA"/>
</dbReference>
<keyword evidence="2 3" id="KW-0690">Ribosome biogenesis</keyword>
<dbReference type="GO" id="GO:0000028">
    <property type="term" value="P:ribosomal small subunit assembly"/>
    <property type="evidence" value="ECO:0007669"/>
    <property type="project" value="TreeGrafter"/>
</dbReference>
<dbReference type="PANTHER" id="PTHR33867:SF1">
    <property type="entry name" value="RIBOSOME MATURATION FACTOR RIMP"/>
    <property type="match status" value="1"/>
</dbReference>
<dbReference type="FunFam" id="3.30.300.70:FF:000001">
    <property type="entry name" value="Ribosome maturation factor RimP"/>
    <property type="match status" value="1"/>
</dbReference>
<dbReference type="SUPFAM" id="SSF74942">
    <property type="entry name" value="YhbC-like, C-terminal domain"/>
    <property type="match status" value="1"/>
</dbReference>
<evidence type="ECO:0000313" key="6">
    <source>
        <dbReference type="EMBL" id="RGB77060.1"/>
    </source>
</evidence>
<dbReference type="Pfam" id="PF02576">
    <property type="entry name" value="RimP_N"/>
    <property type="match status" value="1"/>
</dbReference>
<keyword evidence="7" id="KW-1185">Reference proteome</keyword>
<protein>
    <recommendedName>
        <fullName evidence="3">Ribosome maturation factor RimP</fullName>
    </recommendedName>
</protein>
<dbReference type="InterPro" id="IPR028989">
    <property type="entry name" value="RimP_N"/>
</dbReference>
<evidence type="ECO:0000256" key="1">
    <source>
        <dbReference type="ARBA" id="ARBA00022490"/>
    </source>
</evidence>
<feature type="domain" description="Ribosome maturation factor RimP N-terminal" evidence="4">
    <location>
        <begin position="15"/>
        <end position="79"/>
    </location>
</feature>
<dbReference type="RefSeq" id="WP_117520668.1">
    <property type="nucleotide sequence ID" value="NZ_AP031484.1"/>
</dbReference>
<comment type="similarity">
    <text evidence="3">Belongs to the RimP family.</text>
</comment>
<dbReference type="Proteomes" id="UP000261011">
    <property type="component" value="Unassembled WGS sequence"/>
</dbReference>
<organism evidence="6 7">
    <name type="scientific">Anaerococcus nagyae</name>
    <dbReference type="NCBI Taxonomy" id="1755241"/>
    <lineage>
        <taxon>Bacteria</taxon>
        <taxon>Bacillati</taxon>
        <taxon>Bacillota</taxon>
        <taxon>Tissierellia</taxon>
        <taxon>Tissierellales</taxon>
        <taxon>Peptoniphilaceae</taxon>
        <taxon>Anaerococcus</taxon>
    </lineage>
</organism>
<reference evidence="6 7" key="1">
    <citation type="submission" date="2018-08" db="EMBL/GenBank/DDBJ databases">
        <title>A genome reference for cultivated species of the human gut microbiota.</title>
        <authorList>
            <person name="Zou Y."/>
            <person name="Xue W."/>
            <person name="Luo G."/>
        </authorList>
    </citation>
    <scope>NUCLEOTIDE SEQUENCE [LARGE SCALE GENOMIC DNA]</scope>
    <source>
        <strain evidence="6 7">OF01-3</strain>
    </source>
</reference>
<dbReference type="GO" id="GO:0006412">
    <property type="term" value="P:translation"/>
    <property type="evidence" value="ECO:0007669"/>
    <property type="project" value="TreeGrafter"/>
</dbReference>
<feature type="domain" description="Ribosome maturation factor RimP C-terminal" evidence="5">
    <location>
        <begin position="85"/>
        <end position="147"/>
    </location>
</feature>
<evidence type="ECO:0000256" key="3">
    <source>
        <dbReference type="HAMAP-Rule" id="MF_01077"/>
    </source>
</evidence>
<evidence type="ECO:0000259" key="4">
    <source>
        <dbReference type="Pfam" id="PF02576"/>
    </source>
</evidence>
<keyword evidence="1 3" id="KW-0963">Cytoplasm</keyword>
<evidence type="ECO:0000313" key="7">
    <source>
        <dbReference type="Proteomes" id="UP000261011"/>
    </source>
</evidence>
<dbReference type="Gene3D" id="3.30.300.70">
    <property type="entry name" value="RimP-like superfamily, N-terminal"/>
    <property type="match status" value="1"/>
</dbReference>
<accession>A0A3E2TJ77</accession>
<dbReference type="InterPro" id="IPR036847">
    <property type="entry name" value="RimP_C_sf"/>
</dbReference>
<evidence type="ECO:0000259" key="5">
    <source>
        <dbReference type="Pfam" id="PF17384"/>
    </source>
</evidence>
<comment type="function">
    <text evidence="3">Required for maturation of 30S ribosomal subunits.</text>
</comment>
<dbReference type="HAMAP" id="MF_01077">
    <property type="entry name" value="RimP"/>
    <property type="match status" value="1"/>
</dbReference>
<dbReference type="PANTHER" id="PTHR33867">
    <property type="entry name" value="RIBOSOME MATURATION FACTOR RIMP"/>
    <property type="match status" value="1"/>
</dbReference>
<evidence type="ECO:0000256" key="2">
    <source>
        <dbReference type="ARBA" id="ARBA00022517"/>
    </source>
</evidence>
<dbReference type="InterPro" id="IPR035956">
    <property type="entry name" value="RimP_N_sf"/>
</dbReference>
<dbReference type="InterPro" id="IPR003728">
    <property type="entry name" value="Ribosome_maturation_RimP"/>
</dbReference>
<dbReference type="InterPro" id="IPR028998">
    <property type="entry name" value="RimP_C"/>
</dbReference>
<dbReference type="CDD" id="cd01734">
    <property type="entry name" value="YlxS_C"/>
    <property type="match status" value="1"/>
</dbReference>
<comment type="subcellular location">
    <subcellularLocation>
        <location evidence="3">Cytoplasm</location>
    </subcellularLocation>
</comment>